<sequence>MFLISSKFIPFFSSLKSNLAHRDASFTKEFHFLHTLKLIFLNFLIIEKFFDKKILQYFSKNIDKLPGNLESLFHAKQLKY</sequence>
<comment type="caution">
    <text evidence="1">The sequence shown here is derived from an EMBL/GenBank/DDBJ whole genome shotgun (WGS) entry which is preliminary data.</text>
</comment>
<gene>
    <name evidence="1" type="ORF">BpHYR1_018861</name>
</gene>
<evidence type="ECO:0000313" key="1">
    <source>
        <dbReference type="EMBL" id="RMZ99885.1"/>
    </source>
</evidence>
<name>A0A3M7PL74_BRAPC</name>
<protein>
    <submittedName>
        <fullName evidence="1">Uncharacterized protein</fullName>
    </submittedName>
</protein>
<proteinExistence type="predicted"/>
<reference evidence="1 2" key="1">
    <citation type="journal article" date="2018" name="Sci. Rep.">
        <title>Genomic signatures of local adaptation to the degree of environmental predictability in rotifers.</title>
        <authorList>
            <person name="Franch-Gras L."/>
            <person name="Hahn C."/>
            <person name="Garcia-Roger E.M."/>
            <person name="Carmona M.J."/>
            <person name="Serra M."/>
            <person name="Gomez A."/>
        </authorList>
    </citation>
    <scope>NUCLEOTIDE SEQUENCE [LARGE SCALE GENOMIC DNA]</scope>
    <source>
        <strain evidence="1">HYR1</strain>
    </source>
</reference>
<keyword evidence="2" id="KW-1185">Reference proteome</keyword>
<dbReference type="AlphaFoldDB" id="A0A3M7PL74"/>
<dbReference type="Proteomes" id="UP000276133">
    <property type="component" value="Unassembled WGS sequence"/>
</dbReference>
<dbReference type="EMBL" id="REGN01010007">
    <property type="protein sequence ID" value="RMZ99885.1"/>
    <property type="molecule type" value="Genomic_DNA"/>
</dbReference>
<evidence type="ECO:0000313" key="2">
    <source>
        <dbReference type="Proteomes" id="UP000276133"/>
    </source>
</evidence>
<organism evidence="1 2">
    <name type="scientific">Brachionus plicatilis</name>
    <name type="common">Marine rotifer</name>
    <name type="synonym">Brachionus muelleri</name>
    <dbReference type="NCBI Taxonomy" id="10195"/>
    <lineage>
        <taxon>Eukaryota</taxon>
        <taxon>Metazoa</taxon>
        <taxon>Spiralia</taxon>
        <taxon>Gnathifera</taxon>
        <taxon>Rotifera</taxon>
        <taxon>Eurotatoria</taxon>
        <taxon>Monogononta</taxon>
        <taxon>Pseudotrocha</taxon>
        <taxon>Ploima</taxon>
        <taxon>Brachionidae</taxon>
        <taxon>Brachionus</taxon>
    </lineage>
</organism>
<accession>A0A3M7PL74</accession>